<dbReference type="Pfam" id="PF00732">
    <property type="entry name" value="GMC_oxred_N"/>
    <property type="match status" value="1"/>
</dbReference>
<dbReference type="GO" id="GO:0016614">
    <property type="term" value="F:oxidoreductase activity, acting on CH-OH group of donors"/>
    <property type="evidence" value="ECO:0007669"/>
    <property type="project" value="InterPro"/>
</dbReference>
<feature type="region of interest" description="Disordered" evidence="5">
    <location>
        <begin position="1"/>
        <end position="23"/>
    </location>
</feature>
<dbReference type="OrthoDB" id="9787779at2"/>
<dbReference type="Pfam" id="PF13450">
    <property type="entry name" value="NAD_binding_8"/>
    <property type="match status" value="1"/>
</dbReference>
<dbReference type="InterPro" id="IPR036188">
    <property type="entry name" value="FAD/NAD-bd_sf"/>
</dbReference>
<reference evidence="7 8" key="1">
    <citation type="submission" date="2017-10" db="EMBL/GenBank/DDBJ databases">
        <title>Nyctiphanis sp. nov., isolated from the stomach of the euphausiid Nyctiphanes simplex (Hansen, 1911) in the Gulf of California.</title>
        <authorList>
            <person name="Gomez-Gil B."/>
            <person name="Aguilar-Mendez M."/>
            <person name="Lopez-Cortes A."/>
            <person name="Gomez-Gutierrez J."/>
            <person name="Roque A."/>
            <person name="Lang E."/>
            <person name="Gonzalez-Castillo A."/>
        </authorList>
    </citation>
    <scope>NUCLEOTIDE SEQUENCE [LARGE SCALE GENOMIC DNA]</scope>
    <source>
        <strain evidence="7 8">CAIM 600</strain>
    </source>
</reference>
<dbReference type="Proteomes" id="UP000290287">
    <property type="component" value="Unassembled WGS sequence"/>
</dbReference>
<comment type="similarity">
    <text evidence="1">Belongs to the GMC oxidoreductase family.</text>
</comment>
<keyword evidence="8" id="KW-1185">Reference proteome</keyword>
<evidence type="ECO:0000259" key="6">
    <source>
        <dbReference type="Pfam" id="PF00732"/>
    </source>
</evidence>
<dbReference type="AlphaFoldDB" id="A0A4V1LSH2"/>
<name>A0A4V1LSH2_9GAMM</name>
<evidence type="ECO:0000313" key="8">
    <source>
        <dbReference type="Proteomes" id="UP000290287"/>
    </source>
</evidence>
<evidence type="ECO:0000256" key="4">
    <source>
        <dbReference type="ARBA" id="ARBA00023002"/>
    </source>
</evidence>
<dbReference type="Gene3D" id="3.50.50.60">
    <property type="entry name" value="FAD/NAD(P)-binding domain"/>
    <property type="match status" value="1"/>
</dbReference>
<dbReference type="SUPFAM" id="SSF51905">
    <property type="entry name" value="FAD/NAD(P)-binding domain"/>
    <property type="match status" value="1"/>
</dbReference>
<evidence type="ECO:0000256" key="1">
    <source>
        <dbReference type="ARBA" id="ARBA00010790"/>
    </source>
</evidence>
<keyword evidence="2" id="KW-0285">Flavoprotein</keyword>
<keyword evidence="4" id="KW-0560">Oxidoreductase</keyword>
<feature type="domain" description="Glucose-methanol-choline oxidoreductase N-terminal" evidence="6">
    <location>
        <begin position="88"/>
        <end position="284"/>
    </location>
</feature>
<dbReference type="InterPro" id="IPR000172">
    <property type="entry name" value="GMC_OxRdtase_N"/>
</dbReference>
<dbReference type="PANTHER" id="PTHR46056:SF12">
    <property type="entry name" value="LONG-CHAIN-ALCOHOL OXIDASE"/>
    <property type="match status" value="1"/>
</dbReference>
<evidence type="ECO:0000256" key="3">
    <source>
        <dbReference type="ARBA" id="ARBA00022827"/>
    </source>
</evidence>
<sequence>MGRGAGWPTLGYPSPPIESTSNITPRGLTTMPSEGDLECETLIIGSGAGGGVVASTLAEKGMDVMVVERGAYIPRSERNNREFEMVSRMYADRGMLTTNDQAISLFAGQNLGGGTSVNWSVSLRPTEPLLNEWAREHDLPHLLTPEFSQCIDDVCEQLNVVPEVPHNRQNQMLLTGSECIGGPSGPLPQNVRGCEKHGYSQCGYCLFGCRNGFKRDVTEACFNEKRDTGDVRIHDNVEIKRLVHRNGNVLYAEAVARSSNGELRSLKIRAKRYVVSAGGIFTPACC</sequence>
<gene>
    <name evidence="7" type="ORF">CS022_20330</name>
</gene>
<organism evidence="7 8">
    <name type="scientific">Veronia nyctiphanis</name>
    <dbReference type="NCBI Taxonomy" id="1278244"/>
    <lineage>
        <taxon>Bacteria</taxon>
        <taxon>Pseudomonadati</taxon>
        <taxon>Pseudomonadota</taxon>
        <taxon>Gammaproteobacteria</taxon>
        <taxon>Vibrionales</taxon>
        <taxon>Vibrionaceae</taxon>
        <taxon>Veronia</taxon>
    </lineage>
</organism>
<proteinExistence type="inferred from homology"/>
<comment type="caution">
    <text evidence="7">The sequence shown here is derived from an EMBL/GenBank/DDBJ whole genome shotgun (WGS) entry which is preliminary data.</text>
</comment>
<evidence type="ECO:0000313" key="7">
    <source>
        <dbReference type="EMBL" id="RXJ71688.1"/>
    </source>
</evidence>
<protein>
    <recommendedName>
        <fullName evidence="6">Glucose-methanol-choline oxidoreductase N-terminal domain-containing protein</fullName>
    </recommendedName>
</protein>
<accession>A0A4V1LSH2</accession>
<evidence type="ECO:0000256" key="5">
    <source>
        <dbReference type="SAM" id="MobiDB-lite"/>
    </source>
</evidence>
<dbReference type="PANTHER" id="PTHR46056">
    <property type="entry name" value="LONG-CHAIN-ALCOHOL OXIDASE"/>
    <property type="match status" value="1"/>
</dbReference>
<evidence type="ECO:0000256" key="2">
    <source>
        <dbReference type="ARBA" id="ARBA00022630"/>
    </source>
</evidence>
<dbReference type="GO" id="GO:0050660">
    <property type="term" value="F:flavin adenine dinucleotide binding"/>
    <property type="evidence" value="ECO:0007669"/>
    <property type="project" value="InterPro"/>
</dbReference>
<keyword evidence="3" id="KW-0274">FAD</keyword>
<dbReference type="EMBL" id="PEIB01000034">
    <property type="protein sequence ID" value="RXJ71688.1"/>
    <property type="molecule type" value="Genomic_DNA"/>
</dbReference>